<name>A0A0G1CKJ7_9BACT</name>
<dbReference type="Proteomes" id="UP000034543">
    <property type="component" value="Unassembled WGS sequence"/>
</dbReference>
<proteinExistence type="predicted"/>
<evidence type="ECO:0000256" key="4">
    <source>
        <dbReference type="SAM" id="Phobius"/>
    </source>
</evidence>
<dbReference type="InterPro" id="IPR019734">
    <property type="entry name" value="TPR_rpt"/>
</dbReference>
<reference evidence="5 6" key="1">
    <citation type="journal article" date="2015" name="Nature">
        <title>rRNA introns, odd ribosomes, and small enigmatic genomes across a large radiation of phyla.</title>
        <authorList>
            <person name="Brown C.T."/>
            <person name="Hug L.A."/>
            <person name="Thomas B.C."/>
            <person name="Sharon I."/>
            <person name="Castelle C.J."/>
            <person name="Singh A."/>
            <person name="Wilkins M.J."/>
            <person name="Williams K.H."/>
            <person name="Banfield J.F."/>
        </authorList>
    </citation>
    <scope>NUCLEOTIDE SEQUENCE [LARGE SCALE GENOMIC DNA]</scope>
</reference>
<dbReference type="SUPFAM" id="SSF48452">
    <property type="entry name" value="TPR-like"/>
    <property type="match status" value="1"/>
</dbReference>
<protein>
    <submittedName>
        <fullName evidence="5">Uncharacterized protein</fullName>
    </submittedName>
</protein>
<feature type="transmembrane region" description="Helical" evidence="4">
    <location>
        <begin position="129"/>
        <end position="148"/>
    </location>
</feature>
<dbReference type="InterPro" id="IPR011990">
    <property type="entry name" value="TPR-like_helical_dom_sf"/>
</dbReference>
<dbReference type="Gene3D" id="1.25.40.10">
    <property type="entry name" value="Tetratricopeptide repeat domain"/>
    <property type="match status" value="1"/>
</dbReference>
<feature type="transmembrane region" description="Helical" evidence="4">
    <location>
        <begin position="168"/>
        <end position="186"/>
    </location>
</feature>
<gene>
    <name evidence="5" type="ORF">UV59_C0003G0024</name>
</gene>
<organism evidence="5 6">
    <name type="scientific">Candidatus Gottesmanbacteria bacterium GW2011_GWA1_43_11</name>
    <dbReference type="NCBI Taxonomy" id="1618436"/>
    <lineage>
        <taxon>Bacteria</taxon>
        <taxon>Candidatus Gottesmaniibacteriota</taxon>
    </lineage>
</organism>
<feature type="transmembrane region" description="Helical" evidence="4">
    <location>
        <begin position="369"/>
        <end position="391"/>
    </location>
</feature>
<keyword evidence="4" id="KW-0812">Transmembrane</keyword>
<dbReference type="InterPro" id="IPR051533">
    <property type="entry name" value="WaaL-like"/>
</dbReference>
<dbReference type="Pfam" id="PF13414">
    <property type="entry name" value="TPR_11"/>
    <property type="match status" value="1"/>
</dbReference>
<dbReference type="PROSITE" id="PS50005">
    <property type="entry name" value="TPR"/>
    <property type="match status" value="1"/>
</dbReference>
<dbReference type="EMBL" id="LCFB01000003">
    <property type="protein sequence ID" value="KKS86029.1"/>
    <property type="molecule type" value="Genomic_DNA"/>
</dbReference>
<evidence type="ECO:0000256" key="3">
    <source>
        <dbReference type="SAM" id="MobiDB-lite"/>
    </source>
</evidence>
<dbReference type="SMART" id="SM00028">
    <property type="entry name" value="TPR"/>
    <property type="match status" value="3"/>
</dbReference>
<comment type="caution">
    <text evidence="5">The sequence shown here is derived from an EMBL/GenBank/DDBJ whole genome shotgun (WGS) entry which is preliminary data.</text>
</comment>
<keyword evidence="1" id="KW-0802">TPR repeat</keyword>
<feature type="transmembrane region" description="Helical" evidence="4">
    <location>
        <begin position="223"/>
        <end position="241"/>
    </location>
</feature>
<dbReference type="STRING" id="1618436.UV59_C0003G0024"/>
<dbReference type="AlphaFoldDB" id="A0A0G1CKJ7"/>
<evidence type="ECO:0000313" key="5">
    <source>
        <dbReference type="EMBL" id="KKS86029.1"/>
    </source>
</evidence>
<feature type="repeat" description="TPR" evidence="1">
    <location>
        <begin position="519"/>
        <end position="552"/>
    </location>
</feature>
<feature type="transmembrane region" description="Helical" evidence="4">
    <location>
        <begin position="248"/>
        <end position="267"/>
    </location>
</feature>
<feature type="compositionally biased region" description="Polar residues" evidence="3">
    <location>
        <begin position="606"/>
        <end position="626"/>
    </location>
</feature>
<feature type="region of interest" description="Disordered" evidence="3">
    <location>
        <begin position="603"/>
        <end position="667"/>
    </location>
</feature>
<evidence type="ECO:0000256" key="2">
    <source>
        <dbReference type="SAM" id="Coils"/>
    </source>
</evidence>
<feature type="coiled-coil region" evidence="2">
    <location>
        <begin position="552"/>
        <end position="586"/>
    </location>
</feature>
<feature type="transmembrane region" description="Helical" evidence="4">
    <location>
        <begin position="73"/>
        <end position="91"/>
    </location>
</feature>
<evidence type="ECO:0000256" key="1">
    <source>
        <dbReference type="PROSITE-ProRule" id="PRU00339"/>
    </source>
</evidence>
<feature type="transmembrane region" description="Helical" evidence="4">
    <location>
        <begin position="12"/>
        <end position="30"/>
    </location>
</feature>
<feature type="transmembrane region" description="Helical" evidence="4">
    <location>
        <begin position="322"/>
        <end position="349"/>
    </location>
</feature>
<keyword evidence="4" id="KW-1133">Transmembrane helix</keyword>
<feature type="transmembrane region" description="Helical" evidence="4">
    <location>
        <begin position="42"/>
        <end position="61"/>
    </location>
</feature>
<dbReference type="PANTHER" id="PTHR37422">
    <property type="entry name" value="TEICHURONIC ACID BIOSYNTHESIS PROTEIN TUAE"/>
    <property type="match status" value="1"/>
</dbReference>
<feature type="compositionally biased region" description="Low complexity" evidence="3">
    <location>
        <begin position="638"/>
        <end position="649"/>
    </location>
</feature>
<feature type="transmembrane region" description="Helical" evidence="4">
    <location>
        <begin position="97"/>
        <end position="117"/>
    </location>
</feature>
<feature type="compositionally biased region" description="Pro residues" evidence="3">
    <location>
        <begin position="654"/>
        <end position="667"/>
    </location>
</feature>
<evidence type="ECO:0000313" key="6">
    <source>
        <dbReference type="Proteomes" id="UP000034543"/>
    </source>
</evidence>
<feature type="transmembrane region" description="Helical" evidence="4">
    <location>
        <begin position="287"/>
        <end position="310"/>
    </location>
</feature>
<sequence length="667" mass="73981">MDEHLHATIQTIQALVISLIVVLMPVFFLPVTADFYTVNKQALLLVGVSILTVLWVIETLVTNKIAIHKTRFTLPLSLFLIATIASAYLSSQNRMENWITPLGAGSILLLTFFYFFVSQQSKRAREIISYALLISGGLLAFVVFQQFVGVSSNLTKAAYLQSPSWTPTGATFSTFIYFLGLLIFAIPTTYMAIKANKTATIVVFSVAVILMLLGLGITTYQLFFAGAPLFLPLQSGWYIAVETLKDRLLFGYGPAHFLSAFTLHRPLALNATPFWNLRFVVSSNLYFHFWTTLGLFGLVSFLIFVAQSFLQLRTRVVEQLKFAVPLVVALVTSIFFPPAFLLLFLIYLFAGLASGHEEQHELSAEKLPVKLATVLPLLILGYALFITSRVYSSEVAFRKSITAAQNNKASETYQGHQEAIKLAPWNDKYRLSYAQINLVLAKAIAQKGNLTDQDRTTLTQLVQQSIQEAKNAVILNGNRVTNWENLANIYKQIMNVAQQADQWSVASYAQAIALDPFNPLLRIELGGIFYVRNNFPEAIKHFEMAVWLKPDLANARYNLANAYRQNKEYNKAAVELENTLKLVTANSNDQKKVQAELDEVKKLVTTPGTNPPTQEIPSENLTTPETDSPEVNPPLDLPESAAPPATESANLTPSPSPVPSVSPEASP</sequence>
<keyword evidence="4" id="KW-0472">Membrane</keyword>
<accession>A0A0G1CKJ7</accession>
<keyword evidence="2" id="KW-0175">Coiled coil</keyword>
<feature type="transmembrane region" description="Helical" evidence="4">
    <location>
        <begin position="198"/>
        <end position="217"/>
    </location>
</feature>
<dbReference type="PANTHER" id="PTHR37422:SF13">
    <property type="entry name" value="LIPOPOLYSACCHARIDE BIOSYNTHESIS PROTEIN PA4999-RELATED"/>
    <property type="match status" value="1"/>
</dbReference>